<keyword evidence="3" id="KW-0238">DNA-binding</keyword>
<evidence type="ECO:0000256" key="2">
    <source>
        <dbReference type="ARBA" id="ARBA00023015"/>
    </source>
</evidence>
<reference evidence="6 7" key="1">
    <citation type="journal article" date="2021" name="Microorganisms">
        <title>Acidisoma silvae sp. nov. and Acidisomacellulosilytica sp. nov., Two Acidophilic Bacteria Isolated from Decaying Wood, Hydrolyzing Cellulose and Producing Poly-3-hydroxybutyrate.</title>
        <authorList>
            <person name="Mieszkin S."/>
            <person name="Pouder E."/>
            <person name="Uroz S."/>
            <person name="Simon-Colin C."/>
            <person name="Alain K."/>
        </authorList>
    </citation>
    <scope>NUCLEOTIDE SEQUENCE [LARGE SCALE GENOMIC DNA]</scope>
    <source>
        <strain evidence="6 7">HW T5.17</strain>
    </source>
</reference>
<organism evidence="6 7">
    <name type="scientific">Acidisoma cellulosilyticum</name>
    <dbReference type="NCBI Taxonomy" id="2802395"/>
    <lineage>
        <taxon>Bacteria</taxon>
        <taxon>Pseudomonadati</taxon>
        <taxon>Pseudomonadota</taxon>
        <taxon>Alphaproteobacteria</taxon>
        <taxon>Acetobacterales</taxon>
        <taxon>Acidocellaceae</taxon>
        <taxon>Acidisoma</taxon>
    </lineage>
</organism>
<name>A0A963Z7Q1_9PROT</name>
<dbReference type="InterPro" id="IPR007324">
    <property type="entry name" value="Sugar-bd_dom_put"/>
</dbReference>
<accession>A0A963Z7Q1</accession>
<proteinExistence type="inferred from homology"/>
<dbReference type="PANTHER" id="PTHR34294">
    <property type="entry name" value="TRANSCRIPTIONAL REGULATOR-RELATED"/>
    <property type="match status" value="1"/>
</dbReference>
<evidence type="ECO:0000256" key="3">
    <source>
        <dbReference type="ARBA" id="ARBA00023125"/>
    </source>
</evidence>
<dbReference type="EMBL" id="JAESVA010000023">
    <property type="protein sequence ID" value="MCB8884051.1"/>
    <property type="molecule type" value="Genomic_DNA"/>
</dbReference>
<evidence type="ECO:0000259" key="5">
    <source>
        <dbReference type="Pfam" id="PF04198"/>
    </source>
</evidence>
<dbReference type="GO" id="GO:0003677">
    <property type="term" value="F:DNA binding"/>
    <property type="evidence" value="ECO:0007669"/>
    <property type="project" value="UniProtKB-KW"/>
</dbReference>
<dbReference type="GO" id="GO:0030246">
    <property type="term" value="F:carbohydrate binding"/>
    <property type="evidence" value="ECO:0007669"/>
    <property type="project" value="InterPro"/>
</dbReference>
<protein>
    <submittedName>
        <fullName evidence="6">Sugar-binding transcriptional regulator</fullName>
    </submittedName>
</protein>
<sequence length="283" mass="29898">MSRLLKQAHEIGVVEINVRANANVAHDLEVQFQKRFGITRLFCAVDRPDVDGQRMDVAALVANYLAKTLVNGSAVAVGMGRNVSAIADAPGTPEPRDVLFASAIGGSTLGGESVNADHIARRLAARYGGRSETLYAPAIVADPVMRAGLLEDESVKRTLDRARKADVALIGVGDLTEDSNMIRMGWLTPHEVSKARATGTIGNDFLDIQGKPSRTIVQGRVIGLTIAELGPIQDVIVIASESTKSGIILGALRTGVVNTLATSLSNARAVLDLDDSTSEMAHP</sequence>
<keyword evidence="2" id="KW-0805">Transcription regulation</keyword>
<feature type="domain" description="Sugar-binding" evidence="5">
    <location>
        <begin position="26"/>
        <end position="271"/>
    </location>
</feature>
<comment type="caution">
    <text evidence="6">The sequence shown here is derived from an EMBL/GenBank/DDBJ whole genome shotgun (WGS) entry which is preliminary data.</text>
</comment>
<dbReference type="Pfam" id="PF04198">
    <property type="entry name" value="Sugar-bind"/>
    <property type="match status" value="1"/>
</dbReference>
<evidence type="ECO:0000313" key="6">
    <source>
        <dbReference type="EMBL" id="MCB8884051.1"/>
    </source>
</evidence>
<keyword evidence="7" id="KW-1185">Reference proteome</keyword>
<comment type="similarity">
    <text evidence="1">Belongs to the SorC transcriptional regulatory family.</text>
</comment>
<dbReference type="AlphaFoldDB" id="A0A963Z7Q1"/>
<gene>
    <name evidence="6" type="ORF">ACELLULO517_27750</name>
</gene>
<evidence type="ECO:0000313" key="7">
    <source>
        <dbReference type="Proteomes" id="UP000721844"/>
    </source>
</evidence>
<dbReference type="PANTHER" id="PTHR34294:SF12">
    <property type="entry name" value="SUGAR-BINDING TRANSCRIPTIONAL REGULATOR"/>
    <property type="match status" value="1"/>
</dbReference>
<dbReference type="Gene3D" id="3.40.50.1360">
    <property type="match status" value="1"/>
</dbReference>
<evidence type="ECO:0000256" key="4">
    <source>
        <dbReference type="ARBA" id="ARBA00023163"/>
    </source>
</evidence>
<evidence type="ECO:0000256" key="1">
    <source>
        <dbReference type="ARBA" id="ARBA00010466"/>
    </source>
</evidence>
<keyword evidence="4" id="KW-0804">Transcription</keyword>
<dbReference type="InterPro" id="IPR051054">
    <property type="entry name" value="SorC_transcr_regulators"/>
</dbReference>
<dbReference type="Proteomes" id="UP000721844">
    <property type="component" value="Unassembled WGS sequence"/>
</dbReference>
<dbReference type="InterPro" id="IPR037171">
    <property type="entry name" value="NagB/RpiA_transferase-like"/>
</dbReference>
<dbReference type="SUPFAM" id="SSF100950">
    <property type="entry name" value="NagB/RpiA/CoA transferase-like"/>
    <property type="match status" value="1"/>
</dbReference>